<accession>A0A561EAR0</accession>
<dbReference type="CDD" id="cd06558">
    <property type="entry name" value="crotonase-like"/>
    <property type="match status" value="1"/>
</dbReference>
<evidence type="ECO:0000256" key="1">
    <source>
        <dbReference type="ARBA" id="ARBA00005254"/>
    </source>
</evidence>
<organism evidence="2 3">
    <name type="scientific">Rudaeicoccus suwonensis</name>
    <dbReference type="NCBI Taxonomy" id="657409"/>
    <lineage>
        <taxon>Bacteria</taxon>
        <taxon>Bacillati</taxon>
        <taxon>Actinomycetota</taxon>
        <taxon>Actinomycetes</taxon>
        <taxon>Micrococcales</taxon>
        <taxon>Dermacoccaceae</taxon>
        <taxon>Rudaeicoccus</taxon>
    </lineage>
</organism>
<gene>
    <name evidence="2" type="ORF">BKA23_1521</name>
</gene>
<dbReference type="NCBIfam" id="NF005879">
    <property type="entry name" value="PRK07827.1"/>
    <property type="match status" value="1"/>
</dbReference>
<dbReference type="InterPro" id="IPR051683">
    <property type="entry name" value="Enoyl-CoA_Hydratase/Isomerase"/>
</dbReference>
<comment type="similarity">
    <text evidence="1">Belongs to the enoyl-CoA hydratase/isomerase family.</text>
</comment>
<dbReference type="EMBL" id="VIVQ01000001">
    <property type="protein sequence ID" value="TWE12705.1"/>
    <property type="molecule type" value="Genomic_DNA"/>
</dbReference>
<dbReference type="InterPro" id="IPR014748">
    <property type="entry name" value="Enoyl-CoA_hydra_C"/>
</dbReference>
<protein>
    <submittedName>
        <fullName evidence="2">Enoyl-CoA hydratase/methylglutaconyl-CoA hydratase</fullName>
    </submittedName>
</protein>
<evidence type="ECO:0000313" key="3">
    <source>
        <dbReference type="Proteomes" id="UP000318297"/>
    </source>
</evidence>
<dbReference type="InterPro" id="IPR029045">
    <property type="entry name" value="ClpP/crotonase-like_dom_sf"/>
</dbReference>
<dbReference type="Proteomes" id="UP000318297">
    <property type="component" value="Unassembled WGS sequence"/>
</dbReference>
<reference evidence="2 3" key="1">
    <citation type="submission" date="2019-06" db="EMBL/GenBank/DDBJ databases">
        <title>Sequencing the genomes of 1000 actinobacteria strains.</title>
        <authorList>
            <person name="Klenk H.-P."/>
        </authorList>
    </citation>
    <scope>NUCLEOTIDE SEQUENCE [LARGE SCALE GENOMIC DNA]</scope>
    <source>
        <strain evidence="2 3">DSM 19560</strain>
    </source>
</reference>
<name>A0A561EAR0_9MICO</name>
<sequence>MTTPLVHRGVEAGVATLTLDNPRNRNALSRQLVAELLDGLAAAEADDSVRVVVLRAEGPSFCSGADLAEASTDGMAQGAQQLIDIQRAIVAATKPVVVRLHGPVRAGGLGIVGAADIVISADTVSFAFTEALLGLAPAAISLTTLPRLTSRAAARSFLTGQTFDAAAAVQMGLISEAVAPDVLDAAVDAVVADLLLASPQGLRETKALLSGSLIADIDARRDDVAAQSARLFASDEARAAMQAFLQRRKKA</sequence>
<keyword evidence="3" id="KW-1185">Reference proteome</keyword>
<dbReference type="RefSeq" id="WP_145226894.1">
    <property type="nucleotide sequence ID" value="NZ_VIVQ01000001.1"/>
</dbReference>
<dbReference type="Gene3D" id="1.10.12.10">
    <property type="entry name" value="Lyase 2-enoyl-coa Hydratase, Chain A, domain 2"/>
    <property type="match status" value="1"/>
</dbReference>
<evidence type="ECO:0000313" key="2">
    <source>
        <dbReference type="EMBL" id="TWE12705.1"/>
    </source>
</evidence>
<proteinExistence type="inferred from homology"/>
<dbReference type="AlphaFoldDB" id="A0A561EAR0"/>
<dbReference type="GO" id="GO:0003824">
    <property type="term" value="F:catalytic activity"/>
    <property type="evidence" value="ECO:0007669"/>
    <property type="project" value="UniProtKB-ARBA"/>
</dbReference>
<dbReference type="Gene3D" id="3.90.226.10">
    <property type="entry name" value="2-enoyl-CoA Hydratase, Chain A, domain 1"/>
    <property type="match status" value="1"/>
</dbReference>
<comment type="caution">
    <text evidence="2">The sequence shown here is derived from an EMBL/GenBank/DDBJ whole genome shotgun (WGS) entry which is preliminary data.</text>
</comment>
<dbReference type="PANTHER" id="PTHR42964">
    <property type="entry name" value="ENOYL-COA HYDRATASE"/>
    <property type="match status" value="1"/>
</dbReference>
<dbReference type="PANTHER" id="PTHR42964:SF1">
    <property type="entry name" value="POLYKETIDE BIOSYNTHESIS ENOYL-COA HYDRATASE PKSH-RELATED"/>
    <property type="match status" value="1"/>
</dbReference>
<dbReference type="OrthoDB" id="370015at2"/>
<dbReference type="InterPro" id="IPR001753">
    <property type="entry name" value="Enoyl-CoA_hydra/iso"/>
</dbReference>
<dbReference type="SUPFAM" id="SSF52096">
    <property type="entry name" value="ClpP/crotonase"/>
    <property type="match status" value="1"/>
</dbReference>
<dbReference type="Pfam" id="PF00378">
    <property type="entry name" value="ECH_1"/>
    <property type="match status" value="1"/>
</dbReference>